<comment type="caution">
    <text evidence="1">The sequence shown here is derived from an EMBL/GenBank/DDBJ whole genome shotgun (WGS) entry which is preliminary data.</text>
</comment>
<proteinExistence type="predicted"/>
<sequence>MPESFVCRASKAYKDDQRWSKVAGELMMVEKWWRDDEGRWDRDGGAIVEKKKKNNGERKNEVAAMTRDE</sequence>
<dbReference type="Proteomes" id="UP001359559">
    <property type="component" value="Unassembled WGS sequence"/>
</dbReference>
<keyword evidence="2" id="KW-1185">Reference proteome</keyword>
<evidence type="ECO:0000313" key="1">
    <source>
        <dbReference type="EMBL" id="KAK7294516.1"/>
    </source>
</evidence>
<dbReference type="AlphaFoldDB" id="A0AAN9PDR9"/>
<dbReference type="EMBL" id="JAYKXN010000004">
    <property type="protein sequence ID" value="KAK7294516.1"/>
    <property type="molecule type" value="Genomic_DNA"/>
</dbReference>
<accession>A0AAN9PDR9</accession>
<organism evidence="1 2">
    <name type="scientific">Clitoria ternatea</name>
    <name type="common">Butterfly pea</name>
    <dbReference type="NCBI Taxonomy" id="43366"/>
    <lineage>
        <taxon>Eukaryota</taxon>
        <taxon>Viridiplantae</taxon>
        <taxon>Streptophyta</taxon>
        <taxon>Embryophyta</taxon>
        <taxon>Tracheophyta</taxon>
        <taxon>Spermatophyta</taxon>
        <taxon>Magnoliopsida</taxon>
        <taxon>eudicotyledons</taxon>
        <taxon>Gunneridae</taxon>
        <taxon>Pentapetalae</taxon>
        <taxon>rosids</taxon>
        <taxon>fabids</taxon>
        <taxon>Fabales</taxon>
        <taxon>Fabaceae</taxon>
        <taxon>Papilionoideae</taxon>
        <taxon>50 kb inversion clade</taxon>
        <taxon>NPAAA clade</taxon>
        <taxon>indigoferoid/millettioid clade</taxon>
        <taxon>Phaseoleae</taxon>
        <taxon>Clitoria</taxon>
    </lineage>
</organism>
<name>A0AAN9PDR9_CLITE</name>
<reference evidence="1 2" key="1">
    <citation type="submission" date="2024-01" db="EMBL/GenBank/DDBJ databases">
        <title>The genomes of 5 underutilized Papilionoideae crops provide insights into root nodulation and disease resistance.</title>
        <authorList>
            <person name="Yuan L."/>
        </authorList>
    </citation>
    <scope>NUCLEOTIDE SEQUENCE [LARGE SCALE GENOMIC DNA]</scope>
    <source>
        <strain evidence="1">LY-2023</strain>
        <tissue evidence="1">Leaf</tissue>
    </source>
</reference>
<evidence type="ECO:0000313" key="2">
    <source>
        <dbReference type="Proteomes" id="UP001359559"/>
    </source>
</evidence>
<gene>
    <name evidence="1" type="ORF">RJT34_17405</name>
</gene>
<protein>
    <submittedName>
        <fullName evidence="1">Uncharacterized protein</fullName>
    </submittedName>
</protein>